<evidence type="ECO:0000313" key="1">
    <source>
        <dbReference type="EMBL" id="OQV16079.1"/>
    </source>
</evidence>
<accession>A0A1W0WLL0</accession>
<keyword evidence="2" id="KW-1185">Reference proteome</keyword>
<gene>
    <name evidence="1" type="ORF">BV898_09849</name>
</gene>
<protein>
    <submittedName>
        <fullName evidence="1">Uncharacterized protein</fullName>
    </submittedName>
</protein>
<organism evidence="1 2">
    <name type="scientific">Hypsibius exemplaris</name>
    <name type="common">Freshwater tardigrade</name>
    <dbReference type="NCBI Taxonomy" id="2072580"/>
    <lineage>
        <taxon>Eukaryota</taxon>
        <taxon>Metazoa</taxon>
        <taxon>Ecdysozoa</taxon>
        <taxon>Tardigrada</taxon>
        <taxon>Eutardigrada</taxon>
        <taxon>Parachela</taxon>
        <taxon>Hypsibioidea</taxon>
        <taxon>Hypsibiidae</taxon>
        <taxon>Hypsibius</taxon>
    </lineage>
</organism>
<dbReference type="AlphaFoldDB" id="A0A1W0WLL0"/>
<name>A0A1W0WLL0_HYPEX</name>
<evidence type="ECO:0000313" key="2">
    <source>
        <dbReference type="Proteomes" id="UP000192578"/>
    </source>
</evidence>
<proteinExistence type="predicted"/>
<reference evidence="2" key="1">
    <citation type="submission" date="2017-01" db="EMBL/GenBank/DDBJ databases">
        <title>Comparative genomics of anhydrobiosis in the tardigrade Hypsibius dujardini.</title>
        <authorList>
            <person name="Yoshida Y."/>
            <person name="Koutsovoulos G."/>
            <person name="Laetsch D."/>
            <person name="Stevens L."/>
            <person name="Kumar S."/>
            <person name="Horikawa D."/>
            <person name="Ishino K."/>
            <person name="Komine S."/>
            <person name="Tomita M."/>
            <person name="Blaxter M."/>
            <person name="Arakawa K."/>
        </authorList>
    </citation>
    <scope>NUCLEOTIDE SEQUENCE [LARGE SCALE GENOMIC DNA]</scope>
    <source>
        <strain evidence="2">Z151</strain>
    </source>
</reference>
<dbReference type="EMBL" id="MTYJ01000079">
    <property type="protein sequence ID" value="OQV16079.1"/>
    <property type="molecule type" value="Genomic_DNA"/>
</dbReference>
<sequence>MSLLFPCHDLTTSPGLEKAEIALKTSSYSGFVPWDSAAGQKAAEETIYHDIPVHGDTPHRKSGFGSWLRDNNHSFKVHTEYGESRAYLCVQRTNEKSMSSLLMTRDARIMLVPLAPNLVTVDLTTRAEISRARCGCGLRSARRSKSKSRNHFSFDIARFGSSPDRPSYCCVHYVLLLSTRPIAQRFPNKLKNFSANPKKDIVLITGRRTRNRTSSSFVSLASMHCVLGGHRSDRLSETQDFVAERRTVYAYVCDVSNRKDVYRVRQAHPDGSGMSAFW</sequence>
<dbReference type="Proteomes" id="UP000192578">
    <property type="component" value="Unassembled WGS sequence"/>
</dbReference>
<comment type="caution">
    <text evidence="1">The sequence shown here is derived from an EMBL/GenBank/DDBJ whole genome shotgun (WGS) entry which is preliminary data.</text>
</comment>